<comment type="subunit">
    <text evidence="4">Homotetramer.</text>
</comment>
<dbReference type="EC" id="1.3.8.5" evidence="11"/>
<dbReference type="InterPro" id="IPR046373">
    <property type="entry name" value="Acyl-CoA_Oxase/DH_mid-dom_sf"/>
</dbReference>
<evidence type="ECO:0000256" key="4">
    <source>
        <dbReference type="ARBA" id="ARBA00011881"/>
    </source>
</evidence>
<evidence type="ECO:0000256" key="13">
    <source>
        <dbReference type="RuleBase" id="RU362125"/>
    </source>
</evidence>
<keyword evidence="18" id="KW-1185">Reference proteome</keyword>
<comment type="pathway">
    <text evidence="10">Amino-acid degradation; L-isoleucine degradation.</text>
</comment>
<keyword evidence="7" id="KW-0276">Fatty acid metabolism</keyword>
<dbReference type="InterPro" id="IPR009100">
    <property type="entry name" value="AcylCoA_DH/oxidase_NM_dom_sf"/>
</dbReference>
<dbReference type="PANTHER" id="PTHR43884">
    <property type="entry name" value="ACYL-COA DEHYDROGENASE"/>
    <property type="match status" value="1"/>
</dbReference>
<dbReference type="InterPro" id="IPR009075">
    <property type="entry name" value="AcylCo_DH/oxidase_C"/>
</dbReference>
<evidence type="ECO:0000256" key="6">
    <source>
        <dbReference type="ARBA" id="ARBA00022827"/>
    </source>
</evidence>
<protein>
    <recommendedName>
        <fullName evidence="11">short-chain 2-methylacyl-CoA dehydrogenase</fullName>
        <ecNumber evidence="11">1.3.8.5</ecNumber>
    </recommendedName>
</protein>
<dbReference type="RefSeq" id="WP_239676110.1">
    <property type="nucleotide sequence ID" value="NZ_CP070499.1"/>
</dbReference>
<dbReference type="InterPro" id="IPR006089">
    <property type="entry name" value="Acyl-CoA_DH_CS"/>
</dbReference>
<evidence type="ECO:0000256" key="8">
    <source>
        <dbReference type="ARBA" id="ARBA00023002"/>
    </source>
</evidence>
<dbReference type="InterPro" id="IPR037069">
    <property type="entry name" value="AcylCoA_DH/ox_N_sf"/>
</dbReference>
<reference evidence="17" key="1">
    <citation type="submission" date="2021-02" db="EMBL/GenBank/DDBJ databases">
        <title>Natrosporangium hydrolyticum gen. nov., sp. nov, a haloalkaliphilic actinobacterium from a soda solonchak soil.</title>
        <authorList>
            <person name="Sorokin D.Y."/>
            <person name="Khijniak T.V."/>
            <person name="Zakharycheva A.P."/>
            <person name="Boueva O.V."/>
            <person name="Ariskina E.V."/>
            <person name="Hahnke R.L."/>
            <person name="Bunk B."/>
            <person name="Sproer C."/>
            <person name="Schumann P."/>
            <person name="Evtushenko L.I."/>
            <person name="Kublanov I.V."/>
        </authorList>
    </citation>
    <scope>NUCLEOTIDE SEQUENCE</scope>
    <source>
        <strain evidence="17">DSM 106523</strain>
    </source>
</reference>
<dbReference type="FunFam" id="1.10.540.10:FF:000026">
    <property type="entry name" value="Acyl-CoA dehydrogenase medium chain"/>
    <property type="match status" value="1"/>
</dbReference>
<dbReference type="PIRSF" id="PIRSF016578">
    <property type="entry name" value="HsaA"/>
    <property type="match status" value="1"/>
</dbReference>
<dbReference type="KEGG" id="nhy:JQS43_20995"/>
<feature type="domain" description="Acyl-CoA oxidase/dehydrogenase middle" evidence="15">
    <location>
        <begin position="128"/>
        <end position="219"/>
    </location>
</feature>
<dbReference type="PROSITE" id="PS00073">
    <property type="entry name" value="ACYL_COA_DH_2"/>
    <property type="match status" value="1"/>
</dbReference>
<keyword evidence="6 13" id="KW-0274">FAD</keyword>
<evidence type="ECO:0000259" key="16">
    <source>
        <dbReference type="Pfam" id="PF02771"/>
    </source>
</evidence>
<organism evidence="17 18">
    <name type="scientific">Natronosporangium hydrolyticum</name>
    <dbReference type="NCBI Taxonomy" id="2811111"/>
    <lineage>
        <taxon>Bacteria</taxon>
        <taxon>Bacillati</taxon>
        <taxon>Actinomycetota</taxon>
        <taxon>Actinomycetes</taxon>
        <taxon>Micromonosporales</taxon>
        <taxon>Micromonosporaceae</taxon>
        <taxon>Natronosporangium</taxon>
    </lineage>
</organism>
<evidence type="ECO:0000313" key="18">
    <source>
        <dbReference type="Proteomes" id="UP000662857"/>
    </source>
</evidence>
<gene>
    <name evidence="17" type="ORF">JQS43_20995</name>
</gene>
<feature type="domain" description="Acyl-CoA dehydrogenase/oxidase N-terminal" evidence="16">
    <location>
        <begin position="16"/>
        <end position="123"/>
    </location>
</feature>
<sequence length="396" mass="41663">MTTDTPAPLTWLPPADERWRATVADFAAGSIGPRVRSMDETGQVDPDLLRELFKAGLMGIEIPAAYGGVGGDLFQVVLGIAEVARVDPSVAVLVDVQNALVASALLRHGSGDQRRRQLPRLATRTVAAYAISEAAAGSDAFAMETTAYPDGPGYRLSGTKCWTSSAREAGLFLVFAKLHGQGLTAFLVERELTGVEVGEPITKLGLRASATCEVRLTDVKVKRADVVGGVGGGEVLAAETLAIGKLGIAAQQVGLADGALAAAVGYAGARHQFGQPIGDFQGVSFPLARIAAELAAARTLLYNTARLIQRGGAPAERLREAAMAKYFAAEVAERAASQSVETLGGNGYVSDYPVAKFYRDAKAGKIYEGTSNMQFRTIYSTLEFQRPSQPSDQAAE</sequence>
<evidence type="ECO:0000256" key="5">
    <source>
        <dbReference type="ARBA" id="ARBA00022630"/>
    </source>
</evidence>
<comment type="catalytic activity">
    <reaction evidence="12">
        <text>2-methylbutanoyl-CoA + oxidized [electron-transfer flavoprotein] + H(+) = (2E)-2-methylbut-2-enoyl-CoA + reduced [electron-transfer flavoprotein]</text>
        <dbReference type="Rhea" id="RHEA:43780"/>
        <dbReference type="Rhea" id="RHEA-COMP:10685"/>
        <dbReference type="Rhea" id="RHEA-COMP:10686"/>
        <dbReference type="ChEBI" id="CHEBI:15378"/>
        <dbReference type="ChEBI" id="CHEBI:57336"/>
        <dbReference type="ChEBI" id="CHEBI:57337"/>
        <dbReference type="ChEBI" id="CHEBI:57692"/>
        <dbReference type="ChEBI" id="CHEBI:58307"/>
        <dbReference type="EC" id="1.3.8.5"/>
    </reaction>
    <physiologicalReaction direction="left-to-right" evidence="12">
        <dbReference type="Rhea" id="RHEA:43781"/>
    </physiologicalReaction>
</comment>
<proteinExistence type="inferred from homology"/>
<dbReference type="InterPro" id="IPR006091">
    <property type="entry name" value="Acyl-CoA_Oxase/DH_mid-dom"/>
</dbReference>
<keyword evidence="9" id="KW-0443">Lipid metabolism</keyword>
<dbReference type="Pfam" id="PF02771">
    <property type="entry name" value="Acyl-CoA_dh_N"/>
    <property type="match status" value="1"/>
</dbReference>
<evidence type="ECO:0000259" key="14">
    <source>
        <dbReference type="Pfam" id="PF00441"/>
    </source>
</evidence>
<dbReference type="EMBL" id="CP070499">
    <property type="protein sequence ID" value="QSB13991.1"/>
    <property type="molecule type" value="Genomic_DNA"/>
</dbReference>
<dbReference type="GO" id="GO:0050660">
    <property type="term" value="F:flavin adenine dinucleotide binding"/>
    <property type="evidence" value="ECO:0007669"/>
    <property type="project" value="InterPro"/>
</dbReference>
<evidence type="ECO:0000256" key="3">
    <source>
        <dbReference type="ARBA" id="ARBA00009347"/>
    </source>
</evidence>
<dbReference type="FunFam" id="1.20.140.10:FF:000004">
    <property type="entry name" value="Acyl-CoA dehydrogenase FadE25"/>
    <property type="match status" value="1"/>
</dbReference>
<comment type="pathway">
    <text evidence="2">Lipid metabolism; mitochondrial fatty acid beta-oxidation.</text>
</comment>
<dbReference type="SUPFAM" id="SSF47203">
    <property type="entry name" value="Acyl-CoA dehydrogenase C-terminal domain-like"/>
    <property type="match status" value="1"/>
</dbReference>
<dbReference type="PROSITE" id="PS00072">
    <property type="entry name" value="ACYL_COA_DH_1"/>
    <property type="match status" value="1"/>
</dbReference>
<dbReference type="InterPro" id="IPR036250">
    <property type="entry name" value="AcylCo_DH-like_C"/>
</dbReference>
<dbReference type="GO" id="GO:0003853">
    <property type="term" value="F:short-chain 2-methyl fatty acyl-CoA dehydrogenase activity"/>
    <property type="evidence" value="ECO:0007669"/>
    <property type="project" value="UniProtKB-EC"/>
</dbReference>
<evidence type="ECO:0000256" key="10">
    <source>
        <dbReference type="ARBA" id="ARBA00037895"/>
    </source>
</evidence>
<dbReference type="AlphaFoldDB" id="A0A895Y9J0"/>
<comment type="similarity">
    <text evidence="3 13">Belongs to the acyl-CoA dehydrogenase family.</text>
</comment>
<feature type="domain" description="Acyl-CoA dehydrogenase/oxidase C-terminal" evidence="14">
    <location>
        <begin position="233"/>
        <end position="379"/>
    </location>
</feature>
<dbReference type="Pfam" id="PF00441">
    <property type="entry name" value="Acyl-CoA_dh_1"/>
    <property type="match status" value="1"/>
</dbReference>
<dbReference type="Pfam" id="PF02770">
    <property type="entry name" value="Acyl-CoA_dh_M"/>
    <property type="match status" value="1"/>
</dbReference>
<evidence type="ECO:0000256" key="2">
    <source>
        <dbReference type="ARBA" id="ARBA00005198"/>
    </source>
</evidence>
<dbReference type="Gene3D" id="1.10.540.10">
    <property type="entry name" value="Acyl-CoA dehydrogenase/oxidase, N-terminal domain"/>
    <property type="match status" value="1"/>
</dbReference>
<dbReference type="GO" id="GO:0006631">
    <property type="term" value="P:fatty acid metabolic process"/>
    <property type="evidence" value="ECO:0007669"/>
    <property type="project" value="UniProtKB-KW"/>
</dbReference>
<evidence type="ECO:0000256" key="1">
    <source>
        <dbReference type="ARBA" id="ARBA00001974"/>
    </source>
</evidence>
<evidence type="ECO:0000256" key="11">
    <source>
        <dbReference type="ARBA" id="ARBA00039036"/>
    </source>
</evidence>
<evidence type="ECO:0000256" key="7">
    <source>
        <dbReference type="ARBA" id="ARBA00022832"/>
    </source>
</evidence>
<dbReference type="Gene3D" id="1.20.140.10">
    <property type="entry name" value="Butyryl-CoA Dehydrogenase, subunit A, domain 3"/>
    <property type="match status" value="1"/>
</dbReference>
<keyword evidence="8 13" id="KW-0560">Oxidoreductase</keyword>
<dbReference type="Gene3D" id="2.40.110.10">
    <property type="entry name" value="Butyryl-CoA Dehydrogenase, subunit A, domain 2"/>
    <property type="match status" value="1"/>
</dbReference>
<evidence type="ECO:0000256" key="9">
    <source>
        <dbReference type="ARBA" id="ARBA00023098"/>
    </source>
</evidence>
<comment type="cofactor">
    <cofactor evidence="1 13">
        <name>FAD</name>
        <dbReference type="ChEBI" id="CHEBI:57692"/>
    </cofactor>
</comment>
<keyword evidence="5 13" id="KW-0285">Flavoprotein</keyword>
<evidence type="ECO:0000259" key="15">
    <source>
        <dbReference type="Pfam" id="PF02770"/>
    </source>
</evidence>
<evidence type="ECO:0000313" key="17">
    <source>
        <dbReference type="EMBL" id="QSB13991.1"/>
    </source>
</evidence>
<dbReference type="PANTHER" id="PTHR43884:SF1">
    <property type="entry name" value="SHORT_BRANCHED CHAIN SPECIFIC ACYL-COA DEHYDROGENASE, MITOCHONDRIAL"/>
    <property type="match status" value="1"/>
</dbReference>
<dbReference type="SUPFAM" id="SSF56645">
    <property type="entry name" value="Acyl-CoA dehydrogenase NM domain-like"/>
    <property type="match status" value="1"/>
</dbReference>
<dbReference type="InterPro" id="IPR013786">
    <property type="entry name" value="AcylCoA_DH/ox_N"/>
</dbReference>
<evidence type="ECO:0000256" key="12">
    <source>
        <dbReference type="ARBA" id="ARBA00048235"/>
    </source>
</evidence>
<name>A0A895Y9J0_9ACTN</name>
<dbReference type="Proteomes" id="UP000662857">
    <property type="component" value="Chromosome"/>
</dbReference>
<accession>A0A895Y9J0</accession>